<dbReference type="EMBL" id="JAKKPZ010000010">
    <property type="protein sequence ID" value="KAI1716454.1"/>
    <property type="molecule type" value="Genomic_DNA"/>
</dbReference>
<feature type="domain" description="C-CAP/cofactor C-like" evidence="4">
    <location>
        <begin position="236"/>
        <end position="361"/>
    </location>
</feature>
<feature type="compositionally biased region" description="Low complexity" evidence="3">
    <location>
        <begin position="171"/>
        <end position="187"/>
    </location>
</feature>
<reference evidence="5" key="1">
    <citation type="submission" date="2022-01" db="EMBL/GenBank/DDBJ databases">
        <title>Genome Sequence Resource for Two Populations of Ditylenchus destructor, the Migratory Endoparasitic Phytonematode.</title>
        <authorList>
            <person name="Zhang H."/>
            <person name="Lin R."/>
            <person name="Xie B."/>
        </authorList>
    </citation>
    <scope>NUCLEOTIDE SEQUENCE</scope>
    <source>
        <strain evidence="5">BazhouSP</strain>
    </source>
</reference>
<evidence type="ECO:0000256" key="2">
    <source>
        <dbReference type="RuleBase" id="RU000647"/>
    </source>
</evidence>
<dbReference type="Gene3D" id="2.160.20.70">
    <property type="match status" value="1"/>
</dbReference>
<evidence type="ECO:0000313" key="6">
    <source>
        <dbReference type="Proteomes" id="UP001201812"/>
    </source>
</evidence>
<dbReference type="InterPro" id="IPR028417">
    <property type="entry name" value="CAP_CS_C"/>
</dbReference>
<dbReference type="InterPro" id="IPR016098">
    <property type="entry name" value="CAP/MinC_C"/>
</dbReference>
<dbReference type="InterPro" id="IPR013992">
    <property type="entry name" value="Adenylate_cyclase-assoc_CAP_N"/>
</dbReference>
<dbReference type="SMART" id="SM00673">
    <property type="entry name" value="CARP"/>
    <property type="match status" value="2"/>
</dbReference>
<dbReference type="PROSITE" id="PS01088">
    <property type="entry name" value="CAP_1"/>
    <property type="match status" value="1"/>
</dbReference>
<dbReference type="PROSITE" id="PS51329">
    <property type="entry name" value="C_CAP_COFACTOR_C"/>
    <property type="match status" value="1"/>
</dbReference>
<dbReference type="Pfam" id="PF08603">
    <property type="entry name" value="CAP_C"/>
    <property type="match status" value="1"/>
</dbReference>
<dbReference type="GO" id="GO:0008179">
    <property type="term" value="F:adenylate cyclase binding"/>
    <property type="evidence" value="ECO:0007669"/>
    <property type="project" value="TreeGrafter"/>
</dbReference>
<dbReference type="InterPro" id="IPR053950">
    <property type="entry name" value="CAP_N"/>
</dbReference>
<protein>
    <recommendedName>
        <fullName evidence="2">Adenylyl cyclase-associated protein</fullName>
    </recommendedName>
</protein>
<sequence length="384" mass="40916">MEDSLVKRLEVAVSRLEAISSQKPNLAPKPTSNGGTSGTQLLASNEVPESVRTYDDHMDEPLKTFFSHCTAIGRDLAEASSKLRIVFDLHRNFLWSAAGQAEPSDATALQSKLSPILTQVQNFTSFKDSKKTSPQFQHLAAIAEGMPAVFWVTVKKTPAPYVKEISDGAVPADGPQTAAKAAPAKAGGPPPPPPPPPAGLFAETKPSDSGTKNVREALFAEINKGDAITSGLKKVTADMQTHKNPTLRVQNAPVPGSKPNVTPKPGVFQIKGKVNSVTIDSCKKSSVVFENLLAQIEVINCQSIKVQTLGTLPTISIQKTDGCQVYLSNDSLNAEIVTSKSSEMNVLAPIGDDGDFVEFPIPEQFKTTLCAKTKKLTTVASDIV</sequence>
<feature type="region of interest" description="Disordered" evidence="3">
    <location>
        <begin position="167"/>
        <end position="210"/>
    </location>
</feature>
<evidence type="ECO:0000259" key="4">
    <source>
        <dbReference type="PROSITE" id="PS51329"/>
    </source>
</evidence>
<dbReference type="SUPFAM" id="SSF101278">
    <property type="entry name" value="N-terminal domain of adenylylcyclase associated protein, CAP"/>
    <property type="match status" value="1"/>
</dbReference>
<dbReference type="Pfam" id="PF21938">
    <property type="entry name" value="CAP_N"/>
    <property type="match status" value="1"/>
</dbReference>
<dbReference type="PANTHER" id="PTHR10652">
    <property type="entry name" value="ADENYLYL CYCLASE-ASSOCIATED PROTEIN"/>
    <property type="match status" value="1"/>
</dbReference>
<organism evidence="5 6">
    <name type="scientific">Ditylenchus destructor</name>
    <dbReference type="NCBI Taxonomy" id="166010"/>
    <lineage>
        <taxon>Eukaryota</taxon>
        <taxon>Metazoa</taxon>
        <taxon>Ecdysozoa</taxon>
        <taxon>Nematoda</taxon>
        <taxon>Chromadorea</taxon>
        <taxon>Rhabditida</taxon>
        <taxon>Tylenchina</taxon>
        <taxon>Tylenchomorpha</taxon>
        <taxon>Sphaerularioidea</taxon>
        <taxon>Anguinidae</taxon>
        <taxon>Anguininae</taxon>
        <taxon>Ditylenchus</taxon>
    </lineage>
</organism>
<dbReference type="InterPro" id="IPR001837">
    <property type="entry name" value="Adenylate_cyclase-assoc_CAP"/>
</dbReference>
<keyword evidence="6" id="KW-1185">Reference proteome</keyword>
<accession>A0AAD4N3I1</accession>
<dbReference type="Pfam" id="PF01213">
    <property type="entry name" value="CAP_N-CM"/>
    <property type="match status" value="1"/>
</dbReference>
<dbReference type="InterPro" id="IPR036222">
    <property type="entry name" value="CAP_N_sf"/>
</dbReference>
<dbReference type="GO" id="GO:0019933">
    <property type="term" value="P:cAMP-mediated signaling"/>
    <property type="evidence" value="ECO:0007669"/>
    <property type="project" value="TreeGrafter"/>
</dbReference>
<dbReference type="PANTHER" id="PTHR10652:SF0">
    <property type="entry name" value="ADENYLYL CYCLASE-ASSOCIATED PROTEIN"/>
    <property type="match status" value="1"/>
</dbReference>
<dbReference type="GO" id="GO:0007015">
    <property type="term" value="P:actin filament organization"/>
    <property type="evidence" value="ECO:0007669"/>
    <property type="project" value="TreeGrafter"/>
</dbReference>
<dbReference type="GO" id="GO:0005737">
    <property type="term" value="C:cytoplasm"/>
    <property type="evidence" value="ECO:0007669"/>
    <property type="project" value="TreeGrafter"/>
</dbReference>
<dbReference type="GO" id="GO:0003779">
    <property type="term" value="F:actin binding"/>
    <property type="evidence" value="ECO:0007669"/>
    <property type="project" value="InterPro"/>
</dbReference>
<comment type="caution">
    <text evidence="5">The sequence shown here is derived from an EMBL/GenBank/DDBJ whole genome shotgun (WGS) entry which is preliminary data.</text>
</comment>
<gene>
    <name evidence="5" type="ORF">DdX_07509</name>
</gene>
<feature type="compositionally biased region" description="Pro residues" evidence="3">
    <location>
        <begin position="188"/>
        <end position="198"/>
    </location>
</feature>
<name>A0AAD4N3I1_9BILA</name>
<dbReference type="PROSITE" id="PS01089">
    <property type="entry name" value="CAP_2"/>
    <property type="match status" value="1"/>
</dbReference>
<dbReference type="GO" id="GO:0000902">
    <property type="term" value="P:cell morphogenesis"/>
    <property type="evidence" value="ECO:0007669"/>
    <property type="project" value="TreeGrafter"/>
</dbReference>
<dbReference type="InterPro" id="IPR018106">
    <property type="entry name" value="CAP_CS_N"/>
</dbReference>
<dbReference type="Proteomes" id="UP001201812">
    <property type="component" value="Unassembled WGS sequence"/>
</dbReference>
<feature type="region of interest" description="Disordered" evidence="3">
    <location>
        <begin position="22"/>
        <end position="43"/>
    </location>
</feature>
<dbReference type="InterPro" id="IPR036223">
    <property type="entry name" value="CAP_C_sf"/>
</dbReference>
<comment type="similarity">
    <text evidence="1 2">Belongs to the CAP family.</text>
</comment>
<evidence type="ECO:0000256" key="1">
    <source>
        <dbReference type="ARBA" id="ARBA00007659"/>
    </source>
</evidence>
<proteinExistence type="inferred from homology"/>
<dbReference type="AlphaFoldDB" id="A0AAD4N3I1"/>
<dbReference type="SUPFAM" id="SSF69340">
    <property type="entry name" value="C-terminal domain of adenylylcyclase associated protein"/>
    <property type="match status" value="1"/>
</dbReference>
<dbReference type="InterPro" id="IPR013912">
    <property type="entry name" value="Adenylate_cyclase-assoc_CAP_C"/>
</dbReference>
<evidence type="ECO:0000313" key="5">
    <source>
        <dbReference type="EMBL" id="KAI1716454.1"/>
    </source>
</evidence>
<dbReference type="InterPro" id="IPR017901">
    <property type="entry name" value="C-CAP_CF_C-like"/>
</dbReference>
<evidence type="ECO:0000256" key="3">
    <source>
        <dbReference type="SAM" id="MobiDB-lite"/>
    </source>
</evidence>
<dbReference type="InterPro" id="IPR006599">
    <property type="entry name" value="CARP_motif"/>
</dbReference>
<dbReference type="Gene3D" id="1.25.40.330">
    <property type="entry name" value="Adenylate cyclase-associated CAP, N-terminal domain"/>
    <property type="match status" value="1"/>
</dbReference>